<name>A0ACC3BNW0_PYRYE</name>
<evidence type="ECO:0000313" key="1">
    <source>
        <dbReference type="EMBL" id="KAK1859278.1"/>
    </source>
</evidence>
<keyword evidence="2" id="KW-1185">Reference proteome</keyword>
<dbReference type="EMBL" id="CM020618">
    <property type="protein sequence ID" value="KAK1859278.1"/>
    <property type="molecule type" value="Genomic_DNA"/>
</dbReference>
<gene>
    <name evidence="1" type="ORF">I4F81_001875</name>
</gene>
<evidence type="ECO:0000313" key="2">
    <source>
        <dbReference type="Proteomes" id="UP000798662"/>
    </source>
</evidence>
<sequence>MAPMAATAFAAVAVTALAAATATAGAPARGLGGDASSTARMIADLTDSKVITLTDDCGGDCQASVADALTARGCSRVAVLPTLRMVTAACAKTDGASAEAVNAEAARIPGVLQVEDDSLVTGTKVDEEDREGDLPIPIVDGAGKPYFWGLDRINQYALPLDKDRQTQCFASKGDGVEVFVVDSGCAVNHPEFAGVNIKSLALESSPFDPAGIDDRGHGSHVAGTVAGKRTGVAPGAAVTCVKVLNENGSGKSSDVAAGFEYVAAYKAANPGAKVIMQASLGGSGDHHNTGMRRMAGVGVIGSVAAGNDGGDACDHTPAGSPDVITAGNCDIDDSVWRNSNVGRCVDVFAPGHKTLSVDFRGTLTTKTGTSMSSPHVAGLIALILSNHPNGASLDVQAVKALLTAGAPMITDHPLAWVSPACNGSAPAPVVPAPVPGPPKGPNPAEPIPQVPAPAPGVPAPAPTMYPGGIPPEGSTELPQMPPQ</sequence>
<comment type="caution">
    <text evidence="1">The sequence shown here is derived from an EMBL/GenBank/DDBJ whole genome shotgun (WGS) entry which is preliminary data.</text>
</comment>
<accession>A0ACC3BNW0</accession>
<organism evidence="1 2">
    <name type="scientific">Pyropia yezoensis</name>
    <name type="common">Susabi-nori</name>
    <name type="synonym">Porphyra yezoensis</name>
    <dbReference type="NCBI Taxonomy" id="2788"/>
    <lineage>
        <taxon>Eukaryota</taxon>
        <taxon>Rhodophyta</taxon>
        <taxon>Bangiophyceae</taxon>
        <taxon>Bangiales</taxon>
        <taxon>Bangiaceae</taxon>
        <taxon>Pyropia</taxon>
    </lineage>
</organism>
<proteinExistence type="predicted"/>
<dbReference type="Proteomes" id="UP000798662">
    <property type="component" value="Chromosome 1"/>
</dbReference>
<protein>
    <submittedName>
        <fullName evidence="1">Uncharacterized protein</fullName>
    </submittedName>
</protein>
<reference evidence="1" key="1">
    <citation type="submission" date="2019-11" db="EMBL/GenBank/DDBJ databases">
        <title>Nori genome reveals adaptations in red seaweeds to the harsh intertidal environment.</title>
        <authorList>
            <person name="Wang D."/>
            <person name="Mao Y."/>
        </authorList>
    </citation>
    <scope>NUCLEOTIDE SEQUENCE</scope>
    <source>
        <tissue evidence="1">Gametophyte</tissue>
    </source>
</reference>